<reference evidence="1" key="1">
    <citation type="submission" date="2018-01" db="EMBL/GenBank/DDBJ databases">
        <title>An insight into the sialome of Amazonian anophelines.</title>
        <authorList>
            <person name="Ribeiro J.M."/>
            <person name="Scarpassa V."/>
            <person name="Calvo E."/>
        </authorList>
    </citation>
    <scope>NUCLEOTIDE SEQUENCE</scope>
    <source>
        <tissue evidence="1">Salivary glands</tissue>
    </source>
</reference>
<dbReference type="EMBL" id="GGFM01012351">
    <property type="protein sequence ID" value="MBW33102.1"/>
    <property type="molecule type" value="Transcribed_RNA"/>
</dbReference>
<protein>
    <submittedName>
        <fullName evidence="1">Putative secreted peptide</fullName>
    </submittedName>
</protein>
<accession>A0A2M3ZXA0</accession>
<organism evidence="1">
    <name type="scientific">Anopheles braziliensis</name>
    <dbReference type="NCBI Taxonomy" id="58242"/>
    <lineage>
        <taxon>Eukaryota</taxon>
        <taxon>Metazoa</taxon>
        <taxon>Ecdysozoa</taxon>
        <taxon>Arthropoda</taxon>
        <taxon>Hexapoda</taxon>
        <taxon>Insecta</taxon>
        <taxon>Pterygota</taxon>
        <taxon>Neoptera</taxon>
        <taxon>Endopterygota</taxon>
        <taxon>Diptera</taxon>
        <taxon>Nematocera</taxon>
        <taxon>Culicoidea</taxon>
        <taxon>Culicidae</taxon>
        <taxon>Anophelinae</taxon>
        <taxon>Anopheles</taxon>
    </lineage>
</organism>
<dbReference type="AlphaFoldDB" id="A0A2M3ZXA0"/>
<name>A0A2M3ZXA0_9DIPT</name>
<proteinExistence type="predicted"/>
<sequence>MAKRENRARSPVPACVSTLRPVQAAGVPTDIRSLPIRVLPFAFSTVCSIRPRRATMRRTSSAGTSSIASI</sequence>
<evidence type="ECO:0000313" key="1">
    <source>
        <dbReference type="EMBL" id="MBW33102.1"/>
    </source>
</evidence>